<reference evidence="1 2" key="1">
    <citation type="journal article" date="2016" name="Proc. Natl. Acad. Sci. U.S.A.">
        <title>Lipid metabolic changes in an early divergent fungus govern the establishment of a mutualistic symbiosis with endobacteria.</title>
        <authorList>
            <person name="Lastovetsky O.A."/>
            <person name="Gaspar M.L."/>
            <person name="Mondo S.J."/>
            <person name="LaButti K.M."/>
            <person name="Sandor L."/>
            <person name="Grigoriev I.V."/>
            <person name="Henry S.A."/>
            <person name="Pawlowska T.E."/>
        </authorList>
    </citation>
    <scope>NUCLEOTIDE SEQUENCE [LARGE SCALE GENOMIC DNA]</scope>
    <source>
        <strain evidence="1 2">ATCC 11559</strain>
    </source>
</reference>
<organism evidence="1 2">
    <name type="scientific">Rhizopus microsporus</name>
    <dbReference type="NCBI Taxonomy" id="58291"/>
    <lineage>
        <taxon>Eukaryota</taxon>
        <taxon>Fungi</taxon>
        <taxon>Fungi incertae sedis</taxon>
        <taxon>Mucoromycota</taxon>
        <taxon>Mucoromycotina</taxon>
        <taxon>Mucoromycetes</taxon>
        <taxon>Mucorales</taxon>
        <taxon>Mucorineae</taxon>
        <taxon>Rhizopodaceae</taxon>
        <taxon>Rhizopus</taxon>
    </lineage>
</organism>
<accession>A0A1X0RYF4</accession>
<dbReference type="Proteomes" id="UP000242381">
    <property type="component" value="Unassembled WGS sequence"/>
</dbReference>
<dbReference type="OMA" id="FSATCCE"/>
<proteinExistence type="predicted"/>
<dbReference type="VEuPathDB" id="FungiDB:BCV72DRAFT_264309"/>
<dbReference type="AlphaFoldDB" id="A0A1X0RYF4"/>
<evidence type="ECO:0000313" key="1">
    <source>
        <dbReference type="EMBL" id="ORE17085.1"/>
    </source>
</evidence>
<gene>
    <name evidence="1" type="ORF">BCV71DRAFT_291834</name>
</gene>
<dbReference type="EMBL" id="KV921366">
    <property type="protein sequence ID" value="ORE17085.1"/>
    <property type="molecule type" value="Genomic_DNA"/>
</dbReference>
<sequence length="165" mass="18901">MSIIIQDPIHAALLHLFSATCCEAPCPPWRRLHAFNKENLLSRAYKHLPRRYCEPISSIRTKIRSLRIDNPCILDVFYPTRCVVGILFHNNYIPTVLDILTKAGITLLSDFNPRDEANLCDPKHAQLPPDGRAAMVTTIHTTHLFRTLKHMRSDVYSAILRAFIE</sequence>
<evidence type="ECO:0000313" key="2">
    <source>
        <dbReference type="Proteomes" id="UP000242381"/>
    </source>
</evidence>
<protein>
    <submittedName>
        <fullName evidence="1">Uncharacterized protein</fullName>
    </submittedName>
</protein>
<name>A0A1X0RYF4_RHIZD</name>